<feature type="transmembrane region" description="Helical" evidence="2">
    <location>
        <begin position="6"/>
        <end position="26"/>
    </location>
</feature>
<comment type="function">
    <text evidence="2">NDH-1 shuttles electrons from NADH, via FMN and iron-sulfur (Fe-S) centers, to quinones in the respiratory chain. Couples the redox reaction to proton translocation (for every two electrons transferred, four hydrogen ions are translocated across the cytoplasmic membrane), and thus conserves the redox energy in a proton gradient.</text>
</comment>
<organism evidence="3 4">
    <name type="scientific">Desulfurispira natronophila</name>
    <dbReference type="NCBI Taxonomy" id="682562"/>
    <lineage>
        <taxon>Bacteria</taxon>
        <taxon>Pseudomonadati</taxon>
        <taxon>Chrysiogenota</taxon>
        <taxon>Chrysiogenia</taxon>
        <taxon>Chrysiogenales</taxon>
        <taxon>Chrysiogenaceae</taxon>
        <taxon>Desulfurispira</taxon>
    </lineage>
</organism>
<dbReference type="EMBL" id="JACHID010000005">
    <property type="protein sequence ID" value="MBB5021759.1"/>
    <property type="molecule type" value="Genomic_DNA"/>
</dbReference>
<keyword evidence="2" id="KW-1133">Transmembrane helix</keyword>
<dbReference type="PANTHER" id="PTHR33269:SF17">
    <property type="entry name" value="NADH-UBIQUINONE OXIDOREDUCTASE CHAIN 6"/>
    <property type="match status" value="1"/>
</dbReference>
<dbReference type="GO" id="GO:0008137">
    <property type="term" value="F:NADH dehydrogenase (ubiquinone) activity"/>
    <property type="evidence" value="ECO:0007669"/>
    <property type="project" value="UniProtKB-UniRule"/>
</dbReference>
<keyword evidence="2" id="KW-0472">Membrane</keyword>
<dbReference type="RefSeq" id="WP_183731042.1">
    <property type="nucleotide sequence ID" value="NZ_JACHID010000005.1"/>
</dbReference>
<evidence type="ECO:0000313" key="3">
    <source>
        <dbReference type="EMBL" id="MBB5021759.1"/>
    </source>
</evidence>
<feature type="transmembrane region" description="Helical" evidence="2">
    <location>
        <begin position="56"/>
        <end position="80"/>
    </location>
</feature>
<comment type="caution">
    <text evidence="3">The sequence shown here is derived from an EMBL/GenBank/DDBJ whole genome shotgun (WGS) entry which is preliminary data.</text>
</comment>
<gene>
    <name evidence="3" type="ORF">HNR37_001072</name>
</gene>
<keyword evidence="2" id="KW-0520">NAD</keyword>
<evidence type="ECO:0000256" key="2">
    <source>
        <dbReference type="RuleBase" id="RU004429"/>
    </source>
</evidence>
<dbReference type="AlphaFoldDB" id="A0A7W7Y4G8"/>
<name>A0A7W7Y4G8_9BACT</name>
<evidence type="ECO:0000256" key="1">
    <source>
        <dbReference type="ARBA" id="ARBA00005698"/>
    </source>
</evidence>
<feature type="transmembrane region" description="Helical" evidence="2">
    <location>
        <begin position="142"/>
        <end position="164"/>
    </location>
</feature>
<dbReference type="InterPro" id="IPR001457">
    <property type="entry name" value="NADH_UbQ/plastoQ_OxRdtase_su6"/>
</dbReference>
<dbReference type="EC" id="7.1.1.-" evidence="2"/>
<comment type="catalytic activity">
    <reaction evidence="2">
        <text>a quinone + NADH + 5 H(+)(in) = a quinol + NAD(+) + 4 H(+)(out)</text>
        <dbReference type="Rhea" id="RHEA:57888"/>
        <dbReference type="ChEBI" id="CHEBI:15378"/>
        <dbReference type="ChEBI" id="CHEBI:24646"/>
        <dbReference type="ChEBI" id="CHEBI:57540"/>
        <dbReference type="ChEBI" id="CHEBI:57945"/>
        <dbReference type="ChEBI" id="CHEBI:132124"/>
    </reaction>
</comment>
<dbReference type="Proteomes" id="UP000528322">
    <property type="component" value="Unassembled WGS sequence"/>
</dbReference>
<dbReference type="GO" id="GO:0048038">
    <property type="term" value="F:quinone binding"/>
    <property type="evidence" value="ECO:0007669"/>
    <property type="project" value="UniProtKB-UniRule"/>
</dbReference>
<protein>
    <recommendedName>
        <fullName evidence="2">NADH-quinone oxidoreductase subunit J</fullName>
        <ecNumber evidence="2">7.1.1.-</ecNumber>
    </recommendedName>
</protein>
<keyword evidence="2" id="KW-1003">Cell membrane</keyword>
<dbReference type="PANTHER" id="PTHR33269">
    <property type="entry name" value="NADH-UBIQUINONE OXIDOREDUCTASE CHAIN 6"/>
    <property type="match status" value="1"/>
</dbReference>
<dbReference type="Gene3D" id="1.20.120.1200">
    <property type="entry name" value="NADH-ubiquinone/plastoquinone oxidoreductase chain 6, subunit NuoJ"/>
    <property type="match status" value="1"/>
</dbReference>
<keyword evidence="4" id="KW-1185">Reference proteome</keyword>
<comment type="subcellular location">
    <subcellularLocation>
        <location evidence="2">Cell membrane</location>
        <topology evidence="2">Multi-pass membrane protein</topology>
    </subcellularLocation>
</comment>
<feature type="transmembrane region" description="Helical" evidence="2">
    <location>
        <begin position="33"/>
        <end position="50"/>
    </location>
</feature>
<feature type="transmembrane region" description="Helical" evidence="2">
    <location>
        <begin position="92"/>
        <end position="110"/>
    </location>
</feature>
<reference evidence="3 4" key="1">
    <citation type="submission" date="2020-08" db="EMBL/GenBank/DDBJ databases">
        <title>Genomic Encyclopedia of Type Strains, Phase IV (KMG-IV): sequencing the most valuable type-strain genomes for metagenomic binning, comparative biology and taxonomic classification.</title>
        <authorList>
            <person name="Goeker M."/>
        </authorList>
    </citation>
    <scope>NUCLEOTIDE SEQUENCE [LARGE SCALE GENOMIC DNA]</scope>
    <source>
        <strain evidence="3 4">DSM 22071</strain>
    </source>
</reference>
<proteinExistence type="inferred from homology"/>
<accession>A0A7W7Y4G8</accession>
<dbReference type="InterPro" id="IPR042106">
    <property type="entry name" value="Nuo/plastoQ_OxRdtase_6_NuoJ"/>
</dbReference>
<dbReference type="Pfam" id="PF00499">
    <property type="entry name" value="Oxidored_q3"/>
    <property type="match status" value="1"/>
</dbReference>
<evidence type="ECO:0000313" key="4">
    <source>
        <dbReference type="Proteomes" id="UP000528322"/>
    </source>
</evidence>
<dbReference type="GO" id="GO:0005886">
    <property type="term" value="C:plasma membrane"/>
    <property type="evidence" value="ECO:0007669"/>
    <property type="project" value="UniProtKB-SubCell"/>
</dbReference>
<keyword evidence="2" id="KW-0874">Quinone</keyword>
<keyword evidence="2" id="KW-0812">Transmembrane</keyword>
<sequence length="168" mass="18269">MEIVSILLFLVFATLSIAGAVGLILFRHPINCAVSFILTLLSIAGLYAMLSAKLLFAFQIIVYAGAIMSLIVFIIMFLNVTEDDLPAEKNRIPLMILGGVLLLPVAWFLLKVVFSLPYVGTEIVGGGFGGAKEFGLMLYYDWIFPFEVVSALLLVALVGAVVLAKRRI</sequence>
<comment type="similarity">
    <text evidence="1 2">Belongs to the complex I subunit 6 family.</text>
</comment>